<dbReference type="Proteomes" id="UP001210609">
    <property type="component" value="Chromosome"/>
</dbReference>
<feature type="transmembrane region" description="Helical" evidence="2">
    <location>
        <begin position="158"/>
        <end position="179"/>
    </location>
</feature>
<keyword evidence="6" id="KW-1185">Reference proteome</keyword>
<sequence>MQQDSTNHYGREHLRRREERRASAPPEKGAGPTRLMSRTRPSSPLPLTYVPVGERPLRRLPQLLLGLALYGFSLSVMVRASLGVNPWSVLYEGLENYTSLSFGTISAVVGVLVLLLWIPLKQKPTLGTVANILVLAYSSDLGLSLIPQPLGLPTRAGLLVGGVLLNGLSVAVYVGARFGPGPRDGLMTGASAVTGRSIRLVRTVIEIAVLAVGGLLGGSVGVGTVLYALAVGPVTQFFLPWFAYRSTPARPLPHGRMPRAGSRGCGRHSGAGRPTGSPLLEPQVGAACRAAHGGCEDCRHE</sequence>
<keyword evidence="2" id="KW-0812">Transmembrane</keyword>
<dbReference type="InterPro" id="IPR038750">
    <property type="entry name" value="YczE/YyaS-like"/>
</dbReference>
<feature type="transmembrane region" description="Helical" evidence="2">
    <location>
        <begin position="100"/>
        <end position="118"/>
    </location>
</feature>
<evidence type="ECO:0000313" key="3">
    <source>
        <dbReference type="EMBL" id="GFE27275.1"/>
    </source>
</evidence>
<dbReference type="EMBL" id="BLIP01000003">
    <property type="protein sequence ID" value="GFE27275.1"/>
    <property type="molecule type" value="Genomic_DNA"/>
</dbReference>
<evidence type="ECO:0000256" key="2">
    <source>
        <dbReference type="SAM" id="Phobius"/>
    </source>
</evidence>
<feature type="region of interest" description="Disordered" evidence="1">
    <location>
        <begin position="253"/>
        <end position="278"/>
    </location>
</feature>
<evidence type="ECO:0000313" key="6">
    <source>
        <dbReference type="Proteomes" id="UP001210609"/>
    </source>
</evidence>
<dbReference type="Pfam" id="PF19700">
    <property type="entry name" value="DUF6198"/>
    <property type="match status" value="1"/>
</dbReference>
<accession>A0A640TYX5</accession>
<reference evidence="4 6" key="2">
    <citation type="submission" date="2022-12" db="EMBL/GenBank/DDBJ databases">
        <authorList>
            <person name="Ruckert C."/>
            <person name="Busche T."/>
            <person name="Kalinowski J."/>
            <person name="Wittmann C."/>
        </authorList>
    </citation>
    <scope>NUCLEOTIDE SEQUENCE [LARGE SCALE GENOMIC DNA]</scope>
    <source>
        <strain evidence="4 6">DSM 40555</strain>
    </source>
</reference>
<reference evidence="3 5" key="1">
    <citation type="submission" date="2019-12" db="EMBL/GenBank/DDBJ databases">
        <title>Whole genome shotgun sequence of Streptomyces libani subsp. libani NBRC 13452.</title>
        <authorList>
            <person name="Ichikawa N."/>
            <person name="Kimura A."/>
            <person name="Kitahashi Y."/>
            <person name="Komaki H."/>
            <person name="Tamura T."/>
        </authorList>
    </citation>
    <scope>NUCLEOTIDE SEQUENCE [LARGE SCALE GENOMIC DNA]</scope>
    <source>
        <strain evidence="3 5">NBRC 13452</strain>
    </source>
</reference>
<evidence type="ECO:0008006" key="7">
    <source>
        <dbReference type="Google" id="ProtNLM"/>
    </source>
</evidence>
<dbReference type="EMBL" id="CP114202">
    <property type="protein sequence ID" value="WAU01358.1"/>
    <property type="molecule type" value="Genomic_DNA"/>
</dbReference>
<feature type="transmembrane region" description="Helical" evidence="2">
    <location>
        <begin position="125"/>
        <end position="146"/>
    </location>
</feature>
<evidence type="ECO:0000313" key="5">
    <source>
        <dbReference type="Proteomes" id="UP000429552"/>
    </source>
</evidence>
<gene>
    <name evidence="3" type="ORF">Sliba_77280</name>
    <name evidence="4" type="ORF">STRLI_007689</name>
</gene>
<evidence type="ECO:0000256" key="1">
    <source>
        <dbReference type="SAM" id="MobiDB-lite"/>
    </source>
</evidence>
<name>A0A640TYX5_STRNI</name>
<keyword evidence="2" id="KW-0472">Membrane</keyword>
<dbReference type="PANTHER" id="PTHR40078:SF1">
    <property type="entry name" value="INTEGRAL MEMBRANE PROTEIN"/>
    <property type="match status" value="1"/>
</dbReference>
<feature type="transmembrane region" description="Helical" evidence="2">
    <location>
        <begin position="63"/>
        <end position="80"/>
    </location>
</feature>
<dbReference type="AlphaFoldDB" id="A0A640TYX5"/>
<keyword evidence="2" id="KW-1133">Transmembrane helix</keyword>
<evidence type="ECO:0000313" key="4">
    <source>
        <dbReference type="EMBL" id="WAU01358.1"/>
    </source>
</evidence>
<feature type="compositionally biased region" description="Basic and acidic residues" evidence="1">
    <location>
        <begin position="9"/>
        <end position="22"/>
    </location>
</feature>
<dbReference type="Proteomes" id="UP000429552">
    <property type="component" value="Unassembled WGS sequence"/>
</dbReference>
<feature type="region of interest" description="Disordered" evidence="1">
    <location>
        <begin position="1"/>
        <end position="42"/>
    </location>
</feature>
<proteinExistence type="predicted"/>
<organism evidence="3 5">
    <name type="scientific">Streptomyces nigrescens</name>
    <dbReference type="NCBI Taxonomy" id="1920"/>
    <lineage>
        <taxon>Bacteria</taxon>
        <taxon>Bacillati</taxon>
        <taxon>Actinomycetota</taxon>
        <taxon>Actinomycetes</taxon>
        <taxon>Kitasatosporales</taxon>
        <taxon>Streptomycetaceae</taxon>
        <taxon>Streptomyces</taxon>
    </lineage>
</organism>
<dbReference type="PANTHER" id="PTHR40078">
    <property type="entry name" value="INTEGRAL MEMBRANE PROTEIN-RELATED"/>
    <property type="match status" value="1"/>
</dbReference>
<protein>
    <recommendedName>
        <fullName evidence="7">Membrane protein YczE</fullName>
    </recommendedName>
</protein>